<accession>A0A1Y3P276</accession>
<reference evidence="1 2" key="1">
    <citation type="journal article" date="2017" name="Syst. Appl. Microbiol.">
        <title>Pseudomonas caspiana sp. nov., a citrus pathogen in the Pseudomonas syringae phylogenetic group.</title>
        <authorList>
            <person name="Busquets A."/>
            <person name="Gomila M."/>
            <person name="Beiki F."/>
            <person name="Mulet M."/>
            <person name="Rahimian H."/>
            <person name="Garcia-Valdes E."/>
            <person name="Lalucat J."/>
        </authorList>
    </citation>
    <scope>NUCLEOTIDE SEQUENCE [LARGE SCALE GENOMIC DNA]</scope>
    <source>
        <strain evidence="1 2">FBF102</strain>
    </source>
</reference>
<evidence type="ECO:0000313" key="2">
    <source>
        <dbReference type="Proteomes" id="UP000195440"/>
    </source>
</evidence>
<dbReference type="RefSeq" id="WP_087266567.1">
    <property type="nucleotide sequence ID" value="NZ_JBJGBV010000009.1"/>
</dbReference>
<dbReference type="Proteomes" id="UP000195440">
    <property type="component" value="Unassembled WGS sequence"/>
</dbReference>
<proteinExistence type="predicted"/>
<dbReference type="OrthoDB" id="6905263at2"/>
<protein>
    <submittedName>
        <fullName evidence="1">Uncharacterized protein</fullName>
    </submittedName>
</protein>
<dbReference type="EMBL" id="LOHF01000007">
    <property type="protein sequence ID" value="OUM73907.1"/>
    <property type="molecule type" value="Genomic_DNA"/>
</dbReference>
<dbReference type="AlphaFoldDB" id="A0A1Y3P276"/>
<gene>
    <name evidence="1" type="ORF">AUC60_10690</name>
</gene>
<sequence length="64" mass="6799">MPMIARWALQGVALFLFAWMAAMTGHWSSEVMDGSRSDRLALVGDAALVNSKTVASNEAASTAQ</sequence>
<evidence type="ECO:0000313" key="1">
    <source>
        <dbReference type="EMBL" id="OUM73907.1"/>
    </source>
</evidence>
<keyword evidence="2" id="KW-1185">Reference proteome</keyword>
<name>A0A1Y3P276_9PSED</name>
<comment type="caution">
    <text evidence="1">The sequence shown here is derived from an EMBL/GenBank/DDBJ whole genome shotgun (WGS) entry which is preliminary data.</text>
</comment>
<organism evidence="1 2">
    <name type="scientific">Pseudomonas caspiana</name>
    <dbReference type="NCBI Taxonomy" id="1451454"/>
    <lineage>
        <taxon>Bacteria</taxon>
        <taxon>Pseudomonadati</taxon>
        <taxon>Pseudomonadota</taxon>
        <taxon>Gammaproteobacteria</taxon>
        <taxon>Pseudomonadales</taxon>
        <taxon>Pseudomonadaceae</taxon>
        <taxon>Pseudomonas</taxon>
    </lineage>
</organism>